<accession>S0KP59</accession>
<evidence type="ECO:0000256" key="1">
    <source>
        <dbReference type="SAM" id="Phobius"/>
    </source>
</evidence>
<keyword evidence="3" id="KW-1185">Reference proteome</keyword>
<keyword evidence="1" id="KW-1133">Transmembrane helix</keyword>
<dbReference type="PATRIC" id="fig|1140003.3.peg.1671"/>
<comment type="caution">
    <text evidence="2">The sequence shown here is derived from an EMBL/GenBank/DDBJ whole genome shotgun (WGS) entry which is preliminary data.</text>
</comment>
<dbReference type="eggNOG" id="COG4095">
    <property type="taxonomic scope" value="Bacteria"/>
</dbReference>
<evidence type="ECO:0000313" key="2">
    <source>
        <dbReference type="EMBL" id="EOT86104.1"/>
    </source>
</evidence>
<proteinExistence type="predicted"/>
<organism evidence="2 3">
    <name type="scientific">Enterococcus sulfureus ATCC 49903</name>
    <dbReference type="NCBI Taxonomy" id="1140003"/>
    <lineage>
        <taxon>Bacteria</taxon>
        <taxon>Bacillati</taxon>
        <taxon>Bacillota</taxon>
        <taxon>Bacilli</taxon>
        <taxon>Lactobacillales</taxon>
        <taxon>Enterococcaceae</taxon>
        <taxon>Enterococcus</taxon>
    </lineage>
</organism>
<dbReference type="EMBL" id="ASWO01000003">
    <property type="protein sequence ID" value="EOT86104.1"/>
    <property type="molecule type" value="Genomic_DNA"/>
</dbReference>
<dbReference type="OrthoDB" id="9794653at2"/>
<keyword evidence="1" id="KW-0472">Membrane</keyword>
<feature type="transmembrane region" description="Helical" evidence="1">
    <location>
        <begin position="37"/>
        <end position="56"/>
    </location>
</feature>
<name>S0KP59_9ENTE</name>
<evidence type="ECO:0000313" key="3">
    <source>
        <dbReference type="Proteomes" id="UP000015961"/>
    </source>
</evidence>
<reference evidence="2 3" key="1">
    <citation type="submission" date="2013-03" db="EMBL/GenBank/DDBJ databases">
        <title>The Genome Sequence of Enterococcus sulfureus ATCC_49903 (PacBio/Illumina hybrid assembly).</title>
        <authorList>
            <consortium name="The Broad Institute Genomics Platform"/>
            <consortium name="The Broad Institute Genome Sequencing Center for Infectious Disease"/>
            <person name="Earl A."/>
            <person name="Russ C."/>
            <person name="Gilmore M."/>
            <person name="Surin D."/>
            <person name="Walker B."/>
            <person name="Young S."/>
            <person name="Zeng Q."/>
            <person name="Gargeya S."/>
            <person name="Fitzgerald M."/>
            <person name="Haas B."/>
            <person name="Abouelleil A."/>
            <person name="Allen A.W."/>
            <person name="Alvarado L."/>
            <person name="Arachchi H.M."/>
            <person name="Berlin A.M."/>
            <person name="Chapman S.B."/>
            <person name="Gainer-Dewar J."/>
            <person name="Goldberg J."/>
            <person name="Griggs A."/>
            <person name="Gujja S."/>
            <person name="Hansen M."/>
            <person name="Howarth C."/>
            <person name="Imamovic A."/>
            <person name="Ireland A."/>
            <person name="Larimer J."/>
            <person name="McCowan C."/>
            <person name="Murphy C."/>
            <person name="Pearson M."/>
            <person name="Poon T.W."/>
            <person name="Priest M."/>
            <person name="Roberts A."/>
            <person name="Saif S."/>
            <person name="Shea T."/>
            <person name="Sisk P."/>
            <person name="Sykes S."/>
            <person name="Wortman J."/>
            <person name="Nusbaum C."/>
            <person name="Birren B."/>
        </authorList>
    </citation>
    <scope>NUCLEOTIDE SEQUENCE [LARGE SCALE GENOMIC DNA]</scope>
    <source>
        <strain evidence="2 3">ATCC 49903</strain>
    </source>
</reference>
<dbReference type="AlphaFoldDB" id="S0KP59"/>
<dbReference type="STRING" id="1140003.OMY_01733"/>
<protein>
    <recommendedName>
        <fullName evidence="4">Integral membrane protein</fullName>
    </recommendedName>
</protein>
<dbReference type="Gene3D" id="1.20.1280.290">
    <property type="match status" value="1"/>
</dbReference>
<sequence length="89" mass="9549">MEEAKWHAHLGKIATVTAIIMYVSYGPQIYGNLTGNPTGYLQPLAAAVNCSLWVVYGYGKPQKDWPVVLANLPGVIFGLLAAVTGFIAQ</sequence>
<gene>
    <name evidence="2" type="ORF">I573_00857</name>
</gene>
<keyword evidence="1" id="KW-0812">Transmembrane</keyword>
<evidence type="ECO:0008006" key="4">
    <source>
        <dbReference type="Google" id="ProtNLM"/>
    </source>
</evidence>
<feature type="transmembrane region" description="Helical" evidence="1">
    <location>
        <begin position="68"/>
        <end position="88"/>
    </location>
</feature>
<feature type="transmembrane region" description="Helical" evidence="1">
    <location>
        <begin position="6"/>
        <end position="25"/>
    </location>
</feature>
<dbReference type="Proteomes" id="UP000015961">
    <property type="component" value="Unassembled WGS sequence"/>
</dbReference>
<dbReference type="RefSeq" id="WP_016186170.1">
    <property type="nucleotide sequence ID" value="NZ_ASWO01000003.1"/>
</dbReference>